<evidence type="ECO:0000313" key="3">
    <source>
        <dbReference type="Proteomes" id="UP000253094"/>
    </source>
</evidence>
<evidence type="ECO:0000313" key="2">
    <source>
        <dbReference type="EMBL" id="RCG21949.1"/>
    </source>
</evidence>
<protein>
    <submittedName>
        <fullName evidence="2">Uncharacterized protein</fullName>
    </submittedName>
</protein>
<organism evidence="2 3">
    <name type="scientific">Sphaerisporangium album</name>
    <dbReference type="NCBI Taxonomy" id="509200"/>
    <lineage>
        <taxon>Bacteria</taxon>
        <taxon>Bacillati</taxon>
        <taxon>Actinomycetota</taxon>
        <taxon>Actinomycetes</taxon>
        <taxon>Streptosporangiales</taxon>
        <taxon>Streptosporangiaceae</taxon>
        <taxon>Sphaerisporangium</taxon>
    </lineage>
</organism>
<comment type="caution">
    <text evidence="2">The sequence shown here is derived from an EMBL/GenBank/DDBJ whole genome shotgun (WGS) entry which is preliminary data.</text>
</comment>
<proteinExistence type="predicted"/>
<name>A0A367EW77_9ACTN</name>
<dbReference type="Proteomes" id="UP000253094">
    <property type="component" value="Unassembled WGS sequence"/>
</dbReference>
<keyword evidence="3" id="KW-1185">Reference proteome</keyword>
<dbReference type="EMBL" id="QOIL01000029">
    <property type="protein sequence ID" value="RCG21949.1"/>
    <property type="molecule type" value="Genomic_DNA"/>
</dbReference>
<accession>A0A367EW77</accession>
<feature type="region of interest" description="Disordered" evidence="1">
    <location>
        <begin position="104"/>
        <end position="125"/>
    </location>
</feature>
<dbReference type="AlphaFoldDB" id="A0A367EW77"/>
<reference evidence="2 3" key="1">
    <citation type="submission" date="2018-06" db="EMBL/GenBank/DDBJ databases">
        <title>Sphaerisporangium craniellae sp. nov., isolated from a marine sponge in the South China Sea.</title>
        <authorList>
            <person name="Li L."/>
        </authorList>
    </citation>
    <scope>NUCLEOTIDE SEQUENCE [LARGE SCALE GENOMIC DNA]</scope>
    <source>
        <strain evidence="2 3">CCTCC AA 208026</strain>
    </source>
</reference>
<evidence type="ECO:0000256" key="1">
    <source>
        <dbReference type="SAM" id="MobiDB-lite"/>
    </source>
</evidence>
<gene>
    <name evidence="2" type="ORF">DQ384_36430</name>
</gene>
<sequence length="125" mass="13834">MAMTVHEAIAAQVVLRRLVSGSLDQSPAGRRELTQAVERLAGRAHRTMKAGVTAEQVRVQLAELYRTEKRWGDAIDWLLNSRYMDPEALVAFWGVVDGRWSVDDADKGSIDGTPLTEIPAEDADE</sequence>